<gene>
    <name evidence="2" type="primary">Cnig_chr_I.g440</name>
    <name evidence="2" type="ORF">B9Z55_000440</name>
</gene>
<feature type="compositionally biased region" description="Basic and acidic residues" evidence="1">
    <location>
        <begin position="43"/>
        <end position="62"/>
    </location>
</feature>
<dbReference type="OrthoDB" id="436852at2759"/>
<evidence type="ECO:0000313" key="3">
    <source>
        <dbReference type="Proteomes" id="UP000230233"/>
    </source>
</evidence>
<feature type="compositionally biased region" description="Basic and acidic residues" evidence="1">
    <location>
        <begin position="81"/>
        <end position="93"/>
    </location>
</feature>
<evidence type="ECO:0008006" key="4">
    <source>
        <dbReference type="Google" id="ProtNLM"/>
    </source>
</evidence>
<protein>
    <recommendedName>
        <fullName evidence="4">Zinc finger PHD-type domain-containing protein</fullName>
    </recommendedName>
</protein>
<keyword evidence="3" id="KW-1185">Reference proteome</keyword>
<feature type="region of interest" description="Disordered" evidence="1">
    <location>
        <begin position="40"/>
        <end position="153"/>
    </location>
</feature>
<dbReference type="SUPFAM" id="SSF57903">
    <property type="entry name" value="FYVE/PHD zinc finger"/>
    <property type="match status" value="1"/>
</dbReference>
<comment type="caution">
    <text evidence="2">The sequence shown here is derived from an EMBL/GenBank/DDBJ whole genome shotgun (WGS) entry which is preliminary data.</text>
</comment>
<feature type="compositionally biased region" description="Basic and acidic residues" evidence="1">
    <location>
        <begin position="133"/>
        <end position="152"/>
    </location>
</feature>
<dbReference type="EMBL" id="PDUG01000001">
    <property type="protein sequence ID" value="PIC54970.1"/>
    <property type="molecule type" value="Genomic_DNA"/>
</dbReference>
<accession>A0A2G5VTH6</accession>
<name>A0A2G5VTH6_9PELO</name>
<sequence>MYRNQSKAAGEWWMARQRAIEKLKKEEAKRLANDIKANAFWEELERSQHPDVEAETSQMDKDYDPEEDKDKPKKKKKVPVKKKDEPVKKEPSKRGRPGPSSKPSEELPGPSTKDVKEDIPKLPKRGRAGPSKKLPEPSKKPKLEIEEPKENVELQQTPKSNKIRKIYKCPECHKTSGQGTCICNGCHEWVHLKCAKVRAHQWTIAFRCSGCSASSSDS</sequence>
<dbReference type="Proteomes" id="UP000230233">
    <property type="component" value="Chromosome I"/>
</dbReference>
<proteinExistence type="predicted"/>
<dbReference type="AlphaFoldDB" id="A0A2G5VTH6"/>
<evidence type="ECO:0000313" key="2">
    <source>
        <dbReference type="EMBL" id="PIC54970.1"/>
    </source>
</evidence>
<dbReference type="InterPro" id="IPR011011">
    <property type="entry name" value="Znf_FYVE_PHD"/>
</dbReference>
<organism evidence="2 3">
    <name type="scientific">Caenorhabditis nigoni</name>
    <dbReference type="NCBI Taxonomy" id="1611254"/>
    <lineage>
        <taxon>Eukaryota</taxon>
        <taxon>Metazoa</taxon>
        <taxon>Ecdysozoa</taxon>
        <taxon>Nematoda</taxon>
        <taxon>Chromadorea</taxon>
        <taxon>Rhabditida</taxon>
        <taxon>Rhabditina</taxon>
        <taxon>Rhabditomorpha</taxon>
        <taxon>Rhabditoidea</taxon>
        <taxon>Rhabditidae</taxon>
        <taxon>Peloderinae</taxon>
        <taxon>Caenorhabditis</taxon>
    </lineage>
</organism>
<evidence type="ECO:0000256" key="1">
    <source>
        <dbReference type="SAM" id="MobiDB-lite"/>
    </source>
</evidence>
<reference evidence="3" key="1">
    <citation type="submission" date="2017-10" db="EMBL/GenBank/DDBJ databases">
        <title>Rapid genome shrinkage in a self-fertile nematode reveals novel sperm competition proteins.</title>
        <authorList>
            <person name="Yin D."/>
            <person name="Schwarz E.M."/>
            <person name="Thomas C.G."/>
            <person name="Felde R.L."/>
            <person name="Korf I.F."/>
            <person name="Cutter A.D."/>
            <person name="Schartner C.M."/>
            <person name="Ralston E.J."/>
            <person name="Meyer B.J."/>
            <person name="Haag E.S."/>
        </authorList>
    </citation>
    <scope>NUCLEOTIDE SEQUENCE [LARGE SCALE GENOMIC DNA]</scope>
    <source>
        <strain evidence="3">JU1422</strain>
    </source>
</reference>